<sequence length="102" mass="11423">MTPAHDDTHAHVCDPLDHDCRSGPDHPREQELFEFLASLRARTASNSAAHRVLRDYLALRSTSGYPLRYPLHSPTSCPSAWQRTFRAIIDDHLSQKAGATTT</sequence>
<feature type="region of interest" description="Disordered" evidence="1">
    <location>
        <begin position="1"/>
        <end position="27"/>
    </location>
</feature>
<proteinExistence type="predicted"/>
<protein>
    <submittedName>
        <fullName evidence="2">Uncharacterized protein</fullName>
    </submittedName>
</protein>
<organism evidence="2 3">
    <name type="scientific">Amycolatopsis suaedae</name>
    <dbReference type="NCBI Taxonomy" id="2510978"/>
    <lineage>
        <taxon>Bacteria</taxon>
        <taxon>Bacillati</taxon>
        <taxon>Actinomycetota</taxon>
        <taxon>Actinomycetes</taxon>
        <taxon>Pseudonocardiales</taxon>
        <taxon>Pseudonocardiaceae</taxon>
        <taxon>Amycolatopsis</taxon>
    </lineage>
</organism>
<dbReference type="EMBL" id="SFCC01000001">
    <property type="protein sequence ID" value="RZQ65890.1"/>
    <property type="molecule type" value="Genomic_DNA"/>
</dbReference>
<evidence type="ECO:0000256" key="1">
    <source>
        <dbReference type="SAM" id="MobiDB-lite"/>
    </source>
</evidence>
<reference evidence="2 3" key="1">
    <citation type="submission" date="2019-02" db="EMBL/GenBank/DDBJ databases">
        <title>Draft genome sequence of Amycolatopsis sp. 8-3EHSu isolated from roots of Suaeda maritima.</title>
        <authorList>
            <person name="Duangmal K."/>
            <person name="Chantavorakit T."/>
        </authorList>
    </citation>
    <scope>NUCLEOTIDE SEQUENCE [LARGE SCALE GENOMIC DNA]</scope>
    <source>
        <strain evidence="2 3">8-3EHSu</strain>
    </source>
</reference>
<evidence type="ECO:0000313" key="2">
    <source>
        <dbReference type="EMBL" id="RZQ65890.1"/>
    </source>
</evidence>
<keyword evidence="3" id="KW-1185">Reference proteome</keyword>
<comment type="caution">
    <text evidence="2">The sequence shown here is derived from an EMBL/GenBank/DDBJ whole genome shotgun (WGS) entry which is preliminary data.</text>
</comment>
<dbReference type="AlphaFoldDB" id="A0A4Q7JDC3"/>
<name>A0A4Q7JDC3_9PSEU</name>
<evidence type="ECO:0000313" key="3">
    <source>
        <dbReference type="Proteomes" id="UP000292003"/>
    </source>
</evidence>
<gene>
    <name evidence="2" type="ORF">EWH70_02105</name>
</gene>
<dbReference type="Proteomes" id="UP000292003">
    <property type="component" value="Unassembled WGS sequence"/>
</dbReference>
<dbReference type="RefSeq" id="WP_130473459.1">
    <property type="nucleotide sequence ID" value="NZ_SFCC01000001.1"/>
</dbReference>
<accession>A0A4Q7JDC3</accession>